<comment type="caution">
    <text evidence="3">The sequence shown here is derived from an EMBL/GenBank/DDBJ whole genome shotgun (WGS) entry which is preliminary data.</text>
</comment>
<dbReference type="GO" id="GO:0016020">
    <property type="term" value="C:membrane"/>
    <property type="evidence" value="ECO:0007669"/>
    <property type="project" value="InterPro"/>
</dbReference>
<gene>
    <name evidence="3" type="primary">X975_18362</name>
    <name evidence="3" type="ORF">CEXT_471111</name>
</gene>
<feature type="transmembrane region" description="Helical" evidence="1">
    <location>
        <begin position="7"/>
        <end position="26"/>
    </location>
</feature>
<dbReference type="Proteomes" id="UP001054945">
    <property type="component" value="Unassembled WGS sequence"/>
</dbReference>
<dbReference type="GO" id="GO:0099095">
    <property type="term" value="F:ligand-gated monoatomic anion channel activity"/>
    <property type="evidence" value="ECO:0007669"/>
    <property type="project" value="UniProtKB-ARBA"/>
</dbReference>
<dbReference type="Gene3D" id="1.20.58.390">
    <property type="entry name" value="Neurotransmitter-gated ion-channel transmembrane domain"/>
    <property type="match status" value="1"/>
</dbReference>
<dbReference type="InterPro" id="IPR006201">
    <property type="entry name" value="Neur_channel"/>
</dbReference>
<feature type="domain" description="Neurotransmitter-gated ion-channel transmembrane" evidence="2">
    <location>
        <begin position="7"/>
        <end position="70"/>
    </location>
</feature>
<evidence type="ECO:0000259" key="2">
    <source>
        <dbReference type="Pfam" id="PF02932"/>
    </source>
</evidence>
<accession>A0AAV4PVB6</accession>
<keyword evidence="1" id="KW-1133">Transmembrane helix</keyword>
<organism evidence="3 4">
    <name type="scientific">Caerostris extrusa</name>
    <name type="common">Bark spider</name>
    <name type="synonym">Caerostris bankana</name>
    <dbReference type="NCBI Taxonomy" id="172846"/>
    <lineage>
        <taxon>Eukaryota</taxon>
        <taxon>Metazoa</taxon>
        <taxon>Ecdysozoa</taxon>
        <taxon>Arthropoda</taxon>
        <taxon>Chelicerata</taxon>
        <taxon>Arachnida</taxon>
        <taxon>Araneae</taxon>
        <taxon>Araneomorphae</taxon>
        <taxon>Entelegynae</taxon>
        <taxon>Araneoidea</taxon>
        <taxon>Araneidae</taxon>
        <taxon>Caerostris</taxon>
    </lineage>
</organism>
<protein>
    <submittedName>
        <fullName evidence="3">Glycine receptor subunit alpha-3</fullName>
    </submittedName>
</protein>
<evidence type="ECO:0000313" key="4">
    <source>
        <dbReference type="Proteomes" id="UP001054945"/>
    </source>
</evidence>
<name>A0AAV4PVB6_CAEEX</name>
<evidence type="ECO:0000313" key="3">
    <source>
        <dbReference type="EMBL" id="GIY01363.1"/>
    </source>
</evidence>
<dbReference type="PANTHER" id="PTHR18945">
    <property type="entry name" value="NEUROTRANSMITTER GATED ION CHANNEL"/>
    <property type="match status" value="1"/>
</dbReference>
<dbReference type="GO" id="GO:0005230">
    <property type="term" value="F:extracellular ligand-gated monoatomic ion channel activity"/>
    <property type="evidence" value="ECO:0007669"/>
    <property type="project" value="UniProtKB-ARBA"/>
</dbReference>
<feature type="transmembrane region" description="Helical" evidence="1">
    <location>
        <begin position="65"/>
        <end position="87"/>
    </location>
</feature>
<dbReference type="GO" id="GO:0004888">
    <property type="term" value="F:transmembrane signaling receptor activity"/>
    <property type="evidence" value="ECO:0007669"/>
    <property type="project" value="InterPro"/>
</dbReference>
<dbReference type="GO" id="GO:0005254">
    <property type="term" value="F:chloride channel activity"/>
    <property type="evidence" value="ECO:0007669"/>
    <property type="project" value="UniProtKB-ARBA"/>
</dbReference>
<reference evidence="3 4" key="1">
    <citation type="submission" date="2021-06" db="EMBL/GenBank/DDBJ databases">
        <title>Caerostris extrusa draft genome.</title>
        <authorList>
            <person name="Kono N."/>
            <person name="Arakawa K."/>
        </authorList>
    </citation>
    <scope>NUCLEOTIDE SEQUENCE [LARGE SCALE GENOMIC DNA]</scope>
</reference>
<proteinExistence type="predicted"/>
<keyword evidence="1" id="KW-0472">Membrane</keyword>
<dbReference type="InterPro" id="IPR038050">
    <property type="entry name" value="Neuro_actylchol_rec"/>
</dbReference>
<dbReference type="InterPro" id="IPR036719">
    <property type="entry name" value="Neuro-gated_channel_TM_sf"/>
</dbReference>
<dbReference type="InterPro" id="IPR006028">
    <property type="entry name" value="GABAA/Glycine_rcpt"/>
</dbReference>
<sequence length="88" mass="9973">MSSVINIYIPSALIVGMSWASFWLPLDAVPARVALSVTSLLTLCTQVQQYKANLPPVSYVTAMDIWLFLCAYSWFSSHWWNLLFATVR</sequence>
<keyword evidence="3" id="KW-0675">Receptor</keyword>
<keyword evidence="1" id="KW-0812">Transmembrane</keyword>
<dbReference type="SUPFAM" id="SSF90112">
    <property type="entry name" value="Neurotransmitter-gated ion-channel transmembrane pore"/>
    <property type="match status" value="1"/>
</dbReference>
<dbReference type="AlphaFoldDB" id="A0AAV4PVB6"/>
<dbReference type="Pfam" id="PF02932">
    <property type="entry name" value="Neur_chan_memb"/>
    <property type="match status" value="1"/>
</dbReference>
<dbReference type="EMBL" id="BPLR01005307">
    <property type="protein sequence ID" value="GIY01363.1"/>
    <property type="molecule type" value="Genomic_DNA"/>
</dbReference>
<dbReference type="InterPro" id="IPR006029">
    <property type="entry name" value="Neurotrans-gated_channel_TM"/>
</dbReference>
<dbReference type="PRINTS" id="PR00253">
    <property type="entry name" value="GABAARECEPTR"/>
</dbReference>
<keyword evidence="4" id="KW-1185">Reference proteome</keyword>
<evidence type="ECO:0000256" key="1">
    <source>
        <dbReference type="SAM" id="Phobius"/>
    </source>
</evidence>